<dbReference type="AlphaFoldDB" id="A0A5B9WDC7"/>
<accession>A0A5B9WDC7</accession>
<evidence type="ECO:0008006" key="3">
    <source>
        <dbReference type="Google" id="ProtNLM"/>
    </source>
</evidence>
<evidence type="ECO:0000313" key="1">
    <source>
        <dbReference type="EMBL" id="QEH38678.1"/>
    </source>
</evidence>
<protein>
    <recommendedName>
        <fullName evidence="3">Response regulatory domain-containing protein</fullName>
    </recommendedName>
</protein>
<dbReference type="KEGG" id="agv:OJF2_72840"/>
<evidence type="ECO:0000313" key="2">
    <source>
        <dbReference type="Proteomes" id="UP000324233"/>
    </source>
</evidence>
<name>A0A5B9WDC7_9BACT</name>
<proteinExistence type="predicted"/>
<reference evidence="1 2" key="1">
    <citation type="submission" date="2019-08" db="EMBL/GenBank/DDBJ databases">
        <title>Deep-cultivation of Planctomycetes and their phenomic and genomic characterization uncovers novel biology.</title>
        <authorList>
            <person name="Wiegand S."/>
            <person name="Jogler M."/>
            <person name="Boedeker C."/>
            <person name="Pinto D."/>
            <person name="Vollmers J."/>
            <person name="Rivas-Marin E."/>
            <person name="Kohn T."/>
            <person name="Peeters S.H."/>
            <person name="Heuer A."/>
            <person name="Rast P."/>
            <person name="Oberbeckmann S."/>
            <person name="Bunk B."/>
            <person name="Jeske O."/>
            <person name="Meyerdierks A."/>
            <person name="Storesund J.E."/>
            <person name="Kallscheuer N."/>
            <person name="Luecker S."/>
            <person name="Lage O.M."/>
            <person name="Pohl T."/>
            <person name="Merkel B.J."/>
            <person name="Hornburger P."/>
            <person name="Mueller R.-W."/>
            <person name="Bruemmer F."/>
            <person name="Labrenz M."/>
            <person name="Spormann A.M."/>
            <person name="Op den Camp H."/>
            <person name="Overmann J."/>
            <person name="Amann R."/>
            <person name="Jetten M.S.M."/>
            <person name="Mascher T."/>
            <person name="Medema M.H."/>
            <person name="Devos D.P."/>
            <person name="Kaster A.-K."/>
            <person name="Ovreas L."/>
            <person name="Rohde M."/>
            <person name="Galperin M.Y."/>
            <person name="Jogler C."/>
        </authorList>
    </citation>
    <scope>NUCLEOTIDE SEQUENCE [LARGE SCALE GENOMIC DNA]</scope>
    <source>
        <strain evidence="1 2">OJF2</strain>
    </source>
</reference>
<organism evidence="1 2">
    <name type="scientific">Aquisphaera giovannonii</name>
    <dbReference type="NCBI Taxonomy" id="406548"/>
    <lineage>
        <taxon>Bacteria</taxon>
        <taxon>Pseudomonadati</taxon>
        <taxon>Planctomycetota</taxon>
        <taxon>Planctomycetia</taxon>
        <taxon>Isosphaerales</taxon>
        <taxon>Isosphaeraceae</taxon>
        <taxon>Aquisphaera</taxon>
    </lineage>
</organism>
<dbReference type="RefSeq" id="WP_148598098.1">
    <property type="nucleotide sequence ID" value="NZ_CP042997.1"/>
</dbReference>
<dbReference type="Proteomes" id="UP000324233">
    <property type="component" value="Chromosome"/>
</dbReference>
<dbReference type="InterPro" id="IPR011006">
    <property type="entry name" value="CheY-like_superfamily"/>
</dbReference>
<dbReference type="Gene3D" id="3.40.50.2300">
    <property type="match status" value="1"/>
</dbReference>
<keyword evidence="2" id="KW-1185">Reference proteome</keyword>
<dbReference type="OrthoDB" id="291953at2"/>
<dbReference type="EMBL" id="CP042997">
    <property type="protein sequence ID" value="QEH38678.1"/>
    <property type="molecule type" value="Genomic_DNA"/>
</dbReference>
<dbReference type="SUPFAM" id="SSF52172">
    <property type="entry name" value="CheY-like"/>
    <property type="match status" value="1"/>
</dbReference>
<gene>
    <name evidence="1" type="ORF">OJF2_72840</name>
</gene>
<sequence length="145" mass="14970">MDDTNSISVDSVAPAEAGPAGLLLGRDLIFTSKVTGTARALGRRVLVAGSPDLAASMIEQWRPRVVFVDLAAGDLVTPEALVAYRSLAGAGTPFVAFGSHVDTAALAAARAAGCDRVMARSEFSRTLPDLVRQYLPDNDGPSTAG</sequence>